<dbReference type="Gene3D" id="3.80.10.10">
    <property type="entry name" value="Ribonuclease Inhibitor"/>
    <property type="match status" value="2"/>
</dbReference>
<gene>
    <name evidence="4" type="ORF">Ae201684_001025</name>
</gene>
<dbReference type="AlphaFoldDB" id="A0A6G0XV52"/>
<dbReference type="SMART" id="SM00369">
    <property type="entry name" value="LRR_TYP"/>
    <property type="match status" value="6"/>
</dbReference>
<sequence>MTKEIEDPTIRSNVFPRSQLQGDGLLYVPKDENATKRPKPAPIVNIHKEYAVTHSYEKTRQTIKEIITQHKAKALSNQERYVREQEAEMYKTAFLETRLATTGVPTLNTISVVMERRRAQGESQMKGLTSDTPTQAESIQMALQRSYGSGKLDIKSLAIDELPDAISSTFILQMARFITEVNVSRNEFRELSRQFCDAFPGCHTLNASENNIKSLAPEISRWTNLSSLILDYNRLDALPDILPSTLTNLSAARNRISSLPYMYRLSDLTAVDISNNQLVTLPNAMYELKLIRSFNCSRNKLISAALLPLPSFKSRHAKFSRDKTTDDDDIDKPGLRTRDWTQTIDPFTKQPVYYNRFTCETTRVRPAVLGKESTTTLPQIPKLHLPTAITEPTVDRVQQAKEFPGGWEIIFGIPTRFINHATGETVTRIPQELDRYGSFIYMKKLNLAGNQIQELPASMGELYQLETLEIEHNQLVTLPDAIGNLKSLTVLRLGSNYLTSLPKQFSLLPKLKELDVKLNRLAQLPDDIGNMTALTHIDASSNSLISVPPSVLLLRNLIAFNLVGNPNLKVPSASSQKNGLQAVFWEIKNQIHIDAKGMPPEPIQVTNGIADECVVR</sequence>
<evidence type="ECO:0000256" key="1">
    <source>
        <dbReference type="ARBA" id="ARBA00022614"/>
    </source>
</evidence>
<protein>
    <recommendedName>
        <fullName evidence="3">Disease resistance R13L4/SHOC-2-like LRR domain-containing protein</fullName>
    </recommendedName>
</protein>
<evidence type="ECO:0000313" key="5">
    <source>
        <dbReference type="Proteomes" id="UP000481153"/>
    </source>
</evidence>
<dbReference type="PANTHER" id="PTHR48051:SF1">
    <property type="entry name" value="RAS SUPPRESSOR PROTEIN 1"/>
    <property type="match status" value="1"/>
</dbReference>
<dbReference type="InterPro" id="IPR050216">
    <property type="entry name" value="LRR_domain-containing"/>
</dbReference>
<keyword evidence="2" id="KW-0677">Repeat</keyword>
<dbReference type="EMBL" id="VJMJ01000009">
    <property type="protein sequence ID" value="KAF0744551.1"/>
    <property type="molecule type" value="Genomic_DNA"/>
</dbReference>
<dbReference type="Pfam" id="PF23598">
    <property type="entry name" value="LRR_14"/>
    <property type="match status" value="1"/>
</dbReference>
<dbReference type="InterPro" id="IPR032675">
    <property type="entry name" value="LRR_dom_sf"/>
</dbReference>
<name>A0A6G0XV52_9STRA</name>
<keyword evidence="1" id="KW-0433">Leucine-rich repeat</keyword>
<dbReference type="VEuPathDB" id="FungiDB:AeMF1_004404"/>
<dbReference type="GO" id="GO:0005737">
    <property type="term" value="C:cytoplasm"/>
    <property type="evidence" value="ECO:0007669"/>
    <property type="project" value="TreeGrafter"/>
</dbReference>
<evidence type="ECO:0000256" key="2">
    <source>
        <dbReference type="ARBA" id="ARBA00022737"/>
    </source>
</evidence>
<dbReference type="PANTHER" id="PTHR48051">
    <property type="match status" value="1"/>
</dbReference>
<organism evidence="4 5">
    <name type="scientific">Aphanomyces euteiches</name>
    <dbReference type="NCBI Taxonomy" id="100861"/>
    <lineage>
        <taxon>Eukaryota</taxon>
        <taxon>Sar</taxon>
        <taxon>Stramenopiles</taxon>
        <taxon>Oomycota</taxon>
        <taxon>Saprolegniomycetes</taxon>
        <taxon>Saprolegniales</taxon>
        <taxon>Verrucalvaceae</taxon>
        <taxon>Aphanomyces</taxon>
    </lineage>
</organism>
<evidence type="ECO:0000259" key="3">
    <source>
        <dbReference type="Pfam" id="PF23598"/>
    </source>
</evidence>
<proteinExistence type="predicted"/>
<keyword evidence="5" id="KW-1185">Reference proteome</keyword>
<dbReference type="InterPro" id="IPR003591">
    <property type="entry name" value="Leu-rich_rpt_typical-subtyp"/>
</dbReference>
<accession>A0A6G0XV52</accession>
<reference evidence="4 5" key="1">
    <citation type="submission" date="2019-07" db="EMBL/GenBank/DDBJ databases">
        <title>Genomics analysis of Aphanomyces spp. identifies a new class of oomycete effector associated with host adaptation.</title>
        <authorList>
            <person name="Gaulin E."/>
        </authorList>
    </citation>
    <scope>NUCLEOTIDE SEQUENCE [LARGE SCALE GENOMIC DNA]</scope>
    <source>
        <strain evidence="4 5">ATCC 201684</strain>
    </source>
</reference>
<dbReference type="Proteomes" id="UP000481153">
    <property type="component" value="Unassembled WGS sequence"/>
</dbReference>
<dbReference type="InterPro" id="IPR001611">
    <property type="entry name" value="Leu-rich_rpt"/>
</dbReference>
<evidence type="ECO:0000313" key="4">
    <source>
        <dbReference type="EMBL" id="KAF0744551.1"/>
    </source>
</evidence>
<dbReference type="SUPFAM" id="SSF52058">
    <property type="entry name" value="L domain-like"/>
    <property type="match status" value="1"/>
</dbReference>
<dbReference type="SMART" id="SM00364">
    <property type="entry name" value="LRR_BAC"/>
    <property type="match status" value="8"/>
</dbReference>
<feature type="domain" description="Disease resistance R13L4/SHOC-2-like LRR" evidence="3">
    <location>
        <begin position="432"/>
        <end position="516"/>
    </location>
</feature>
<dbReference type="InterPro" id="IPR055414">
    <property type="entry name" value="LRR_R13L4/SHOC2-like"/>
</dbReference>
<comment type="caution">
    <text evidence="4">The sequence shown here is derived from an EMBL/GenBank/DDBJ whole genome shotgun (WGS) entry which is preliminary data.</text>
</comment>
<dbReference type="PROSITE" id="PS51450">
    <property type="entry name" value="LRR"/>
    <property type="match status" value="1"/>
</dbReference>